<dbReference type="InterPro" id="IPR050595">
    <property type="entry name" value="Bact_response_regulator"/>
</dbReference>
<proteinExistence type="predicted"/>
<organism evidence="5 6">
    <name type="scientific">Pseudomonas mandelii</name>
    <dbReference type="NCBI Taxonomy" id="75612"/>
    <lineage>
        <taxon>Bacteria</taxon>
        <taxon>Pseudomonadati</taxon>
        <taxon>Pseudomonadota</taxon>
        <taxon>Gammaproteobacteria</taxon>
        <taxon>Pseudomonadales</taxon>
        <taxon>Pseudomonadaceae</taxon>
        <taxon>Pseudomonas</taxon>
    </lineage>
</organism>
<dbReference type="InterPro" id="IPR011006">
    <property type="entry name" value="CheY-like_superfamily"/>
</dbReference>
<dbReference type="Gene3D" id="1.10.3210.10">
    <property type="entry name" value="Hypothetical protein af1432"/>
    <property type="match status" value="1"/>
</dbReference>
<dbReference type="CDD" id="cd00156">
    <property type="entry name" value="REC"/>
    <property type="match status" value="1"/>
</dbReference>
<dbReference type="InterPro" id="IPR013976">
    <property type="entry name" value="HDOD"/>
</dbReference>
<dbReference type="Proteomes" id="UP000320914">
    <property type="component" value="Unassembled WGS sequence"/>
</dbReference>
<dbReference type="PROSITE" id="PS51833">
    <property type="entry name" value="HDOD"/>
    <property type="match status" value="1"/>
</dbReference>
<dbReference type="SMART" id="SM00448">
    <property type="entry name" value="REC"/>
    <property type="match status" value="1"/>
</dbReference>
<dbReference type="InterPro" id="IPR001789">
    <property type="entry name" value="Sig_transdc_resp-reg_receiver"/>
</dbReference>
<reference evidence="5 6" key="1">
    <citation type="journal article" date="2019" name="Environ. Microbiol.">
        <title>Species interactions and distinct microbial communities in high Arctic permafrost affected cryosols are associated with the CH4 and CO2 gas fluxes.</title>
        <authorList>
            <person name="Altshuler I."/>
            <person name="Hamel J."/>
            <person name="Turney S."/>
            <person name="Magnuson E."/>
            <person name="Levesque R."/>
            <person name="Greer C."/>
            <person name="Whyte L.G."/>
        </authorList>
    </citation>
    <scope>NUCLEOTIDE SEQUENCE [LARGE SCALE GENOMIC DNA]</scope>
    <source>
        <strain evidence="5 6">OWC5</strain>
    </source>
</reference>
<comment type="caution">
    <text evidence="5">The sequence shown here is derived from an EMBL/GenBank/DDBJ whole genome shotgun (WGS) entry which is preliminary data.</text>
</comment>
<dbReference type="PANTHER" id="PTHR44591:SF3">
    <property type="entry name" value="RESPONSE REGULATORY DOMAIN-CONTAINING PROTEIN"/>
    <property type="match status" value="1"/>
</dbReference>
<name>A0A502IGV8_9PSED</name>
<dbReference type="GO" id="GO:0000160">
    <property type="term" value="P:phosphorelay signal transduction system"/>
    <property type="evidence" value="ECO:0007669"/>
    <property type="project" value="InterPro"/>
</dbReference>
<feature type="modified residue" description="4-aspartylphosphate" evidence="2">
    <location>
        <position position="53"/>
    </location>
</feature>
<dbReference type="Gene3D" id="3.40.50.2300">
    <property type="match status" value="1"/>
</dbReference>
<evidence type="ECO:0000256" key="2">
    <source>
        <dbReference type="PROSITE-ProRule" id="PRU00169"/>
    </source>
</evidence>
<evidence type="ECO:0000256" key="1">
    <source>
        <dbReference type="ARBA" id="ARBA00022553"/>
    </source>
</evidence>
<dbReference type="RefSeq" id="WP_140677968.1">
    <property type="nucleotide sequence ID" value="NZ_RCZA01000004.1"/>
</dbReference>
<protein>
    <submittedName>
        <fullName evidence="5">Response regulator</fullName>
    </submittedName>
</protein>
<dbReference type="EMBL" id="RCZA01000004">
    <property type="protein sequence ID" value="TPG84390.1"/>
    <property type="molecule type" value="Genomic_DNA"/>
</dbReference>
<dbReference type="Pfam" id="PF08668">
    <property type="entry name" value="HDOD"/>
    <property type="match status" value="1"/>
</dbReference>
<dbReference type="SUPFAM" id="SSF109604">
    <property type="entry name" value="HD-domain/PDEase-like"/>
    <property type="match status" value="1"/>
</dbReference>
<dbReference type="Pfam" id="PF00072">
    <property type="entry name" value="Response_reg"/>
    <property type="match status" value="1"/>
</dbReference>
<evidence type="ECO:0000313" key="6">
    <source>
        <dbReference type="Proteomes" id="UP000320914"/>
    </source>
</evidence>
<dbReference type="SUPFAM" id="SSF52172">
    <property type="entry name" value="CheY-like"/>
    <property type="match status" value="1"/>
</dbReference>
<evidence type="ECO:0000259" key="4">
    <source>
        <dbReference type="PROSITE" id="PS51833"/>
    </source>
</evidence>
<evidence type="ECO:0000259" key="3">
    <source>
        <dbReference type="PROSITE" id="PS50110"/>
    </source>
</evidence>
<keyword evidence="1 2" id="KW-0597">Phosphoprotein</keyword>
<accession>A0A502IGV8</accession>
<dbReference type="AlphaFoldDB" id="A0A502IGV8"/>
<feature type="domain" description="HDOD" evidence="4">
    <location>
        <begin position="148"/>
        <end position="337"/>
    </location>
</feature>
<feature type="domain" description="Response regulatory" evidence="3">
    <location>
        <begin position="2"/>
        <end position="118"/>
    </location>
</feature>
<sequence length="374" mass="41464">MRVMILDDDPWIADLLKQLVLSIHPLAQVDCFGDVASALHAWQQDAYQMVMADWNLPDASGVSLLQTIRAQDLKIPLIMITGRSDRESVLAVKSLRISAFFTKPFQVSRVVECLKALLPADTFVQVPADIDENLINYLSGLSTHELDLPLLAQVKENLQRGFGGEQLDIRELVQDWQHDPALCAHLIGAANSAAYHGVGQPCTSLIDAIKRLGELTSVNLALSQALRQANTQTNGLLMTCMQSYLDDAEGLAEQVVFLARRCQLDPTPLQSAALLHRIGELCVLYQIQKWEGQGHRVDEEVLTHALRDFAAPFAIKLKASWGLPQTLRELIGAIYALPPMQVRREQVVMRLGAAMNDREPEADLERLQRLAGLA</sequence>
<dbReference type="PROSITE" id="PS50110">
    <property type="entry name" value="RESPONSE_REGULATORY"/>
    <property type="match status" value="1"/>
</dbReference>
<dbReference type="PANTHER" id="PTHR44591">
    <property type="entry name" value="STRESS RESPONSE REGULATOR PROTEIN 1"/>
    <property type="match status" value="1"/>
</dbReference>
<evidence type="ECO:0000313" key="5">
    <source>
        <dbReference type="EMBL" id="TPG84390.1"/>
    </source>
</evidence>
<gene>
    <name evidence="5" type="ORF">EAH74_10030</name>
</gene>